<dbReference type="Proteomes" id="UP000246569">
    <property type="component" value="Unassembled WGS sequence"/>
</dbReference>
<protein>
    <recommendedName>
        <fullName evidence="1">YcgL domain-containing protein C7443_11446</fullName>
    </recommendedName>
</protein>
<keyword evidence="4" id="KW-1185">Reference proteome</keyword>
<dbReference type="HAMAP" id="MF_01866">
    <property type="entry name" value="UPF0745"/>
    <property type="match status" value="1"/>
</dbReference>
<sequence>MQCSIYRSRRKDGCYLYCAVKDDFAAVPRPLLETLGELTHAMDLELTPQRKLAREDVLAVMQALEEKGWFLQLAQQEDWAAEWRPATTPAWGVSVRNQ</sequence>
<dbReference type="Gene3D" id="3.10.510.20">
    <property type="entry name" value="YcgL domain"/>
    <property type="match status" value="1"/>
</dbReference>
<comment type="caution">
    <text evidence="3">The sequence shown here is derived from an EMBL/GenBank/DDBJ whole genome shotgun (WGS) entry which is preliminary data.</text>
</comment>
<dbReference type="InterPro" id="IPR027354">
    <property type="entry name" value="YcgL_dom"/>
</dbReference>
<dbReference type="OrthoDB" id="7062382at2"/>
<organism evidence="3 4">
    <name type="scientific">Plasticicumulans acidivorans</name>
    <dbReference type="NCBI Taxonomy" id="886464"/>
    <lineage>
        <taxon>Bacteria</taxon>
        <taxon>Pseudomonadati</taxon>
        <taxon>Pseudomonadota</taxon>
        <taxon>Gammaproteobacteria</taxon>
        <taxon>Candidatus Competibacteraceae</taxon>
        <taxon>Plasticicumulans</taxon>
    </lineage>
</organism>
<dbReference type="RefSeq" id="WP_110020285.1">
    <property type="nucleotide sequence ID" value="NZ_QGTJ01000014.1"/>
</dbReference>
<dbReference type="PANTHER" id="PTHR38109">
    <property type="entry name" value="PROTEIN YCGL"/>
    <property type="match status" value="1"/>
</dbReference>
<name>A0A317MR43_9GAMM</name>
<accession>A0A317MR43</accession>
<dbReference type="PROSITE" id="PS51648">
    <property type="entry name" value="YCGL"/>
    <property type="match status" value="1"/>
</dbReference>
<dbReference type="InterPro" id="IPR038068">
    <property type="entry name" value="YcgL-like_sf"/>
</dbReference>
<feature type="domain" description="YcgL" evidence="2">
    <location>
        <begin position="1"/>
        <end position="84"/>
    </location>
</feature>
<dbReference type="Pfam" id="PF05166">
    <property type="entry name" value="YcgL"/>
    <property type="match status" value="1"/>
</dbReference>
<dbReference type="EMBL" id="QGTJ01000014">
    <property type="protein sequence ID" value="PWV58720.1"/>
    <property type="molecule type" value="Genomic_DNA"/>
</dbReference>
<evidence type="ECO:0000313" key="4">
    <source>
        <dbReference type="Proteomes" id="UP000246569"/>
    </source>
</evidence>
<dbReference type="AlphaFoldDB" id="A0A317MR43"/>
<evidence type="ECO:0000313" key="3">
    <source>
        <dbReference type="EMBL" id="PWV58720.1"/>
    </source>
</evidence>
<evidence type="ECO:0000256" key="1">
    <source>
        <dbReference type="HAMAP-Rule" id="MF_01866"/>
    </source>
</evidence>
<evidence type="ECO:0000259" key="2">
    <source>
        <dbReference type="PROSITE" id="PS51648"/>
    </source>
</evidence>
<dbReference type="PANTHER" id="PTHR38109:SF1">
    <property type="entry name" value="PROTEIN YCGL"/>
    <property type="match status" value="1"/>
</dbReference>
<dbReference type="SUPFAM" id="SSF160191">
    <property type="entry name" value="YcgL-like"/>
    <property type="match status" value="1"/>
</dbReference>
<gene>
    <name evidence="3" type="ORF">C7443_11446</name>
</gene>
<proteinExistence type="inferred from homology"/>
<reference evidence="3 4" key="1">
    <citation type="submission" date="2018-05" db="EMBL/GenBank/DDBJ databases">
        <title>Genomic Encyclopedia of Type Strains, Phase IV (KMG-IV): sequencing the most valuable type-strain genomes for metagenomic binning, comparative biology and taxonomic classification.</title>
        <authorList>
            <person name="Goeker M."/>
        </authorList>
    </citation>
    <scope>NUCLEOTIDE SEQUENCE [LARGE SCALE GENOMIC DNA]</scope>
    <source>
        <strain evidence="3 4">DSM 23606</strain>
    </source>
</reference>